<dbReference type="PATRIC" id="fig|1423788.3.peg.2541"/>
<evidence type="ECO:0000259" key="3">
    <source>
        <dbReference type="Pfam" id="PF00881"/>
    </source>
</evidence>
<evidence type="ECO:0000256" key="2">
    <source>
        <dbReference type="ARBA" id="ARBA00023002"/>
    </source>
</evidence>
<dbReference type="Proteomes" id="UP000051515">
    <property type="component" value="Unassembled WGS sequence"/>
</dbReference>
<proteinExistence type="inferred from homology"/>
<evidence type="ECO:0000313" key="5">
    <source>
        <dbReference type="Proteomes" id="UP000051515"/>
    </source>
</evidence>
<evidence type="ECO:0000256" key="1">
    <source>
        <dbReference type="ARBA" id="ARBA00007118"/>
    </source>
</evidence>
<sequence length="330" mass="37920">MKELVKKIVPNIWVIKYREFREHGRVKNEFREDAVQYNNSTNFHLVGSSDKGVKELLIFHTHALEKGLSHPHFRPNFGKRALSGLKANLDEFERLNLDKNDFSYQNAISVLKFYKNKHKNAGIDTPFFDSLFNLDEISFGKQMAGAEKHVNKEANDMSFEEFEYYRTTQREFSHKGVDSSVFDEAVKLALKTPSVCNRQPWKVYTTSNKNKIAELLRLQKGFNGYELPPTLSLVTVDRRSFIGSYERNEAYIDGGLFLMNFDFSLTYFDLASCILNSMLPNEEQRKVKKILGISPSEVLIAFVAAGYPKDEVLAAKSARKPTNEVLKFVD</sequence>
<dbReference type="InterPro" id="IPR029479">
    <property type="entry name" value="Nitroreductase"/>
</dbReference>
<comment type="caution">
    <text evidence="4">The sequence shown here is derived from an EMBL/GenBank/DDBJ whole genome shotgun (WGS) entry which is preliminary data.</text>
</comment>
<evidence type="ECO:0000313" key="4">
    <source>
        <dbReference type="EMBL" id="KRK82461.1"/>
    </source>
</evidence>
<dbReference type="SUPFAM" id="SSF55469">
    <property type="entry name" value="FMN-dependent nitroreductase-like"/>
    <property type="match status" value="1"/>
</dbReference>
<keyword evidence="5" id="KW-1185">Reference proteome</keyword>
<dbReference type="Gene3D" id="3.40.109.10">
    <property type="entry name" value="NADH Oxidase"/>
    <property type="match status" value="1"/>
</dbReference>
<protein>
    <submittedName>
        <fullName evidence="4">Nitroreductase</fullName>
    </submittedName>
</protein>
<dbReference type="InterPro" id="IPR000415">
    <property type="entry name" value="Nitroreductase-like"/>
</dbReference>
<keyword evidence="2" id="KW-0560">Oxidoreductase</keyword>
<dbReference type="PANTHER" id="PTHR43673:SF10">
    <property type="entry name" value="NADH DEHYDROGENASE_NAD(P)H NITROREDUCTASE XCC3605-RELATED"/>
    <property type="match status" value="1"/>
</dbReference>
<organism evidence="4 5">
    <name type="scientific">Companilactobacillus bobalius DSM 19674</name>
    <dbReference type="NCBI Taxonomy" id="1423788"/>
    <lineage>
        <taxon>Bacteria</taxon>
        <taxon>Bacillati</taxon>
        <taxon>Bacillota</taxon>
        <taxon>Bacilli</taxon>
        <taxon>Lactobacillales</taxon>
        <taxon>Lactobacillaceae</taxon>
        <taxon>Companilactobacillus</taxon>
        <taxon>Companilactobacillus bobalius</taxon>
    </lineage>
</organism>
<dbReference type="PANTHER" id="PTHR43673">
    <property type="entry name" value="NAD(P)H NITROREDUCTASE YDGI-RELATED"/>
    <property type="match status" value="1"/>
</dbReference>
<gene>
    <name evidence="4" type="ORF">FC78_GL002470</name>
</gene>
<dbReference type="AlphaFoldDB" id="A0A0R1KG25"/>
<comment type="similarity">
    <text evidence="1">Belongs to the nitroreductase family.</text>
</comment>
<reference evidence="4 5" key="1">
    <citation type="journal article" date="2015" name="Genome Announc.">
        <title>Expanding the biotechnology potential of lactobacilli through comparative genomics of 213 strains and associated genera.</title>
        <authorList>
            <person name="Sun Z."/>
            <person name="Harris H.M."/>
            <person name="McCann A."/>
            <person name="Guo C."/>
            <person name="Argimon S."/>
            <person name="Zhang W."/>
            <person name="Yang X."/>
            <person name="Jeffery I.B."/>
            <person name="Cooney J.C."/>
            <person name="Kagawa T.F."/>
            <person name="Liu W."/>
            <person name="Song Y."/>
            <person name="Salvetti E."/>
            <person name="Wrobel A."/>
            <person name="Rasinkangas P."/>
            <person name="Parkhill J."/>
            <person name="Rea M.C."/>
            <person name="O'Sullivan O."/>
            <person name="Ritari J."/>
            <person name="Douillard F.P."/>
            <person name="Paul Ross R."/>
            <person name="Yang R."/>
            <person name="Briner A.E."/>
            <person name="Felis G.E."/>
            <person name="de Vos W.M."/>
            <person name="Barrangou R."/>
            <person name="Klaenhammer T.R."/>
            <person name="Caufield P.W."/>
            <person name="Cui Y."/>
            <person name="Zhang H."/>
            <person name="O'Toole P.W."/>
        </authorList>
    </citation>
    <scope>NUCLEOTIDE SEQUENCE [LARGE SCALE GENOMIC DNA]</scope>
    <source>
        <strain evidence="4 5">DSM 19674</strain>
    </source>
</reference>
<dbReference type="EMBL" id="AZDY01000038">
    <property type="protein sequence ID" value="KRK82461.1"/>
    <property type="molecule type" value="Genomic_DNA"/>
</dbReference>
<dbReference type="RefSeq" id="WP_056953524.1">
    <property type="nucleotide sequence ID" value="NZ_AZDY01000038.1"/>
</dbReference>
<dbReference type="Pfam" id="PF00881">
    <property type="entry name" value="Nitroreductase"/>
    <property type="match status" value="1"/>
</dbReference>
<name>A0A0R1KG25_9LACO</name>
<dbReference type="OrthoDB" id="9802760at2"/>
<feature type="domain" description="Nitroreductase" evidence="3">
    <location>
        <begin position="165"/>
        <end position="219"/>
    </location>
</feature>
<accession>A0A0R1KG25</accession>
<dbReference type="GO" id="GO:0016491">
    <property type="term" value="F:oxidoreductase activity"/>
    <property type="evidence" value="ECO:0007669"/>
    <property type="project" value="UniProtKB-KW"/>
</dbReference>
<dbReference type="STRING" id="1423788.FC78_GL002470"/>